<dbReference type="AlphaFoldDB" id="A0A9N7YEY9"/>
<sequence length="130" mass="13448">MSRLGGTMLRGAPEGSTGLYGQQQRVSVSLAAAENVKASTHSAISRTVNRLSLSTASPGDLRSPGREGFACSGTASDGHPLCCWRRRLTARRQRGNQPGLEHLQPAAAAGECGEVSDAESVKSSCSPPLG</sequence>
<evidence type="ECO:0000313" key="2">
    <source>
        <dbReference type="EMBL" id="CAB1423243.1"/>
    </source>
</evidence>
<feature type="region of interest" description="Disordered" evidence="1">
    <location>
        <begin position="1"/>
        <end position="20"/>
    </location>
</feature>
<evidence type="ECO:0000256" key="1">
    <source>
        <dbReference type="SAM" id="MobiDB-lite"/>
    </source>
</evidence>
<feature type="region of interest" description="Disordered" evidence="1">
    <location>
        <begin position="94"/>
        <end position="130"/>
    </location>
</feature>
<organism evidence="2 3">
    <name type="scientific">Pleuronectes platessa</name>
    <name type="common">European plaice</name>
    <dbReference type="NCBI Taxonomy" id="8262"/>
    <lineage>
        <taxon>Eukaryota</taxon>
        <taxon>Metazoa</taxon>
        <taxon>Chordata</taxon>
        <taxon>Craniata</taxon>
        <taxon>Vertebrata</taxon>
        <taxon>Euteleostomi</taxon>
        <taxon>Actinopterygii</taxon>
        <taxon>Neopterygii</taxon>
        <taxon>Teleostei</taxon>
        <taxon>Neoteleostei</taxon>
        <taxon>Acanthomorphata</taxon>
        <taxon>Carangaria</taxon>
        <taxon>Pleuronectiformes</taxon>
        <taxon>Pleuronectoidei</taxon>
        <taxon>Pleuronectidae</taxon>
        <taxon>Pleuronectes</taxon>
    </lineage>
</organism>
<protein>
    <submittedName>
        <fullName evidence="2">Uncharacterized protein</fullName>
    </submittedName>
</protein>
<proteinExistence type="predicted"/>
<gene>
    <name evidence="2" type="ORF">PLEPLA_LOCUS11161</name>
</gene>
<feature type="compositionally biased region" description="Polar residues" evidence="1">
    <location>
        <begin position="121"/>
        <end position="130"/>
    </location>
</feature>
<feature type="region of interest" description="Disordered" evidence="1">
    <location>
        <begin position="54"/>
        <end position="75"/>
    </location>
</feature>
<dbReference type="EMBL" id="CADEAL010000643">
    <property type="protein sequence ID" value="CAB1423243.1"/>
    <property type="molecule type" value="Genomic_DNA"/>
</dbReference>
<evidence type="ECO:0000313" key="3">
    <source>
        <dbReference type="Proteomes" id="UP001153269"/>
    </source>
</evidence>
<dbReference type="Proteomes" id="UP001153269">
    <property type="component" value="Unassembled WGS sequence"/>
</dbReference>
<accession>A0A9N7YEY9</accession>
<reference evidence="2" key="1">
    <citation type="submission" date="2020-03" db="EMBL/GenBank/DDBJ databases">
        <authorList>
            <person name="Weist P."/>
        </authorList>
    </citation>
    <scope>NUCLEOTIDE SEQUENCE</scope>
</reference>
<comment type="caution">
    <text evidence="2">The sequence shown here is derived from an EMBL/GenBank/DDBJ whole genome shotgun (WGS) entry which is preliminary data.</text>
</comment>
<keyword evidence="3" id="KW-1185">Reference proteome</keyword>
<name>A0A9N7YEY9_PLEPL</name>